<evidence type="ECO:0000313" key="3">
    <source>
        <dbReference type="Proteomes" id="UP000823388"/>
    </source>
</evidence>
<feature type="compositionally biased region" description="Low complexity" evidence="1">
    <location>
        <begin position="73"/>
        <end position="82"/>
    </location>
</feature>
<keyword evidence="3" id="KW-1185">Reference proteome</keyword>
<proteinExistence type="predicted"/>
<feature type="compositionally biased region" description="Pro residues" evidence="1">
    <location>
        <begin position="83"/>
        <end position="98"/>
    </location>
</feature>
<reference evidence="2" key="1">
    <citation type="submission" date="2020-05" db="EMBL/GenBank/DDBJ databases">
        <title>WGS assembly of Panicum virgatum.</title>
        <authorList>
            <person name="Lovell J.T."/>
            <person name="Jenkins J."/>
            <person name="Shu S."/>
            <person name="Juenger T.E."/>
            <person name="Schmutz J."/>
        </authorList>
    </citation>
    <scope>NUCLEOTIDE SEQUENCE</scope>
    <source>
        <strain evidence="2">AP13</strain>
    </source>
</reference>
<organism evidence="2 3">
    <name type="scientific">Panicum virgatum</name>
    <name type="common">Blackwell switchgrass</name>
    <dbReference type="NCBI Taxonomy" id="38727"/>
    <lineage>
        <taxon>Eukaryota</taxon>
        <taxon>Viridiplantae</taxon>
        <taxon>Streptophyta</taxon>
        <taxon>Embryophyta</taxon>
        <taxon>Tracheophyta</taxon>
        <taxon>Spermatophyta</taxon>
        <taxon>Magnoliopsida</taxon>
        <taxon>Liliopsida</taxon>
        <taxon>Poales</taxon>
        <taxon>Poaceae</taxon>
        <taxon>PACMAD clade</taxon>
        <taxon>Panicoideae</taxon>
        <taxon>Panicodae</taxon>
        <taxon>Paniceae</taxon>
        <taxon>Panicinae</taxon>
        <taxon>Panicum</taxon>
        <taxon>Panicum sect. Hiantes</taxon>
    </lineage>
</organism>
<dbReference type="EMBL" id="CM029040">
    <property type="protein sequence ID" value="KAG2636164.1"/>
    <property type="molecule type" value="Genomic_DNA"/>
</dbReference>
<feature type="region of interest" description="Disordered" evidence="1">
    <location>
        <begin position="1"/>
        <end position="21"/>
    </location>
</feature>
<comment type="caution">
    <text evidence="2">The sequence shown here is derived from an EMBL/GenBank/DDBJ whole genome shotgun (WGS) entry which is preliminary data.</text>
</comment>
<feature type="region of interest" description="Disordered" evidence="1">
    <location>
        <begin position="72"/>
        <end position="109"/>
    </location>
</feature>
<accession>A0A8T0VSG2</accession>
<sequence length="197" mass="20620">MVSEQVGLGIPHPTRDPLFRRPSAVADPRAAGRHLPVLQPPVVARVRGWPVAALSHPRRCSSPPPPPAVFILAPSRCQSRPRPSAPSAPPGRRPPPPTTGHSRYSSSSLRASVRVRLRLSAAVAAPASSAAARAPVAGLRPVLCFSSQREQPVLVLCCCSAGAAQPLLSSAGAGVVRLCSARGLQKGKEGQRLPQFF</sequence>
<dbReference type="Proteomes" id="UP000823388">
    <property type="component" value="Chromosome 2N"/>
</dbReference>
<dbReference type="AlphaFoldDB" id="A0A8T0VSG2"/>
<gene>
    <name evidence="2" type="ORF">PVAP13_2NG428703</name>
</gene>
<protein>
    <submittedName>
        <fullName evidence="2">Uncharacterized protein</fullName>
    </submittedName>
</protein>
<evidence type="ECO:0000313" key="2">
    <source>
        <dbReference type="EMBL" id="KAG2636164.1"/>
    </source>
</evidence>
<evidence type="ECO:0000256" key="1">
    <source>
        <dbReference type="SAM" id="MobiDB-lite"/>
    </source>
</evidence>
<name>A0A8T0VSG2_PANVG</name>